<dbReference type="GO" id="GO:0070476">
    <property type="term" value="P:rRNA (guanine-N7)-methylation"/>
    <property type="evidence" value="ECO:0007669"/>
    <property type="project" value="InterPro"/>
</dbReference>
<comment type="caution">
    <text evidence="1">The sequence shown here is derived from an EMBL/GenBank/DDBJ whole genome shotgun (WGS) entry which is preliminary data.</text>
</comment>
<reference evidence="1" key="1">
    <citation type="journal article" date="2014" name="Front. Microbiol.">
        <title>High frequency of phylogenetically diverse reductive dehalogenase-homologous genes in deep subseafloor sedimentary metagenomes.</title>
        <authorList>
            <person name="Kawai M."/>
            <person name="Futagami T."/>
            <person name="Toyoda A."/>
            <person name="Takaki Y."/>
            <person name="Nishi S."/>
            <person name="Hori S."/>
            <person name="Arai W."/>
            <person name="Tsubouchi T."/>
            <person name="Morono Y."/>
            <person name="Uchiyama I."/>
            <person name="Ito T."/>
            <person name="Fujiyama A."/>
            <person name="Inagaki F."/>
            <person name="Takami H."/>
        </authorList>
    </citation>
    <scope>NUCLEOTIDE SEQUENCE</scope>
    <source>
        <strain evidence="1">Expedition CK06-06</strain>
    </source>
</reference>
<evidence type="ECO:0000313" key="1">
    <source>
        <dbReference type="EMBL" id="GAH01326.1"/>
    </source>
</evidence>
<accession>X1BZP6</accession>
<dbReference type="InterPro" id="IPR039769">
    <property type="entry name" value="Bud23-like"/>
</dbReference>
<dbReference type="EMBL" id="BART01020201">
    <property type="protein sequence ID" value="GAH01326.1"/>
    <property type="molecule type" value="Genomic_DNA"/>
</dbReference>
<proteinExistence type="predicted"/>
<dbReference type="InterPro" id="IPR029063">
    <property type="entry name" value="SAM-dependent_MTases_sf"/>
</dbReference>
<dbReference type="PANTHER" id="PTHR12734:SF0">
    <property type="entry name" value="18S RRNA (GUANINE-N(7))-METHYLTRANSFERASE-RELATED"/>
    <property type="match status" value="1"/>
</dbReference>
<protein>
    <submittedName>
        <fullName evidence="1">Uncharacterized protein</fullName>
    </submittedName>
</protein>
<dbReference type="PANTHER" id="PTHR12734">
    <property type="entry name" value="METHYLTRANSFERASE-RELATED"/>
    <property type="match status" value="1"/>
</dbReference>
<sequence>MRSNLISLFRSFYNILKPNSRAVIQFYPKNNVVMENIGKIIRETTQFSGTFIIDNPNNPKKRKIFLLLEKKI</sequence>
<dbReference type="Gene3D" id="3.40.50.150">
    <property type="entry name" value="Vaccinia Virus protein VP39"/>
    <property type="match status" value="1"/>
</dbReference>
<gene>
    <name evidence="1" type="ORF">S01H4_37576</name>
</gene>
<name>X1BZP6_9ZZZZ</name>
<dbReference type="GO" id="GO:0016435">
    <property type="term" value="F:rRNA (guanine) methyltransferase activity"/>
    <property type="evidence" value="ECO:0007669"/>
    <property type="project" value="InterPro"/>
</dbReference>
<organism evidence="1">
    <name type="scientific">marine sediment metagenome</name>
    <dbReference type="NCBI Taxonomy" id="412755"/>
    <lineage>
        <taxon>unclassified sequences</taxon>
        <taxon>metagenomes</taxon>
        <taxon>ecological metagenomes</taxon>
    </lineage>
</organism>
<dbReference type="GO" id="GO:0005730">
    <property type="term" value="C:nucleolus"/>
    <property type="evidence" value="ECO:0007669"/>
    <property type="project" value="TreeGrafter"/>
</dbReference>
<dbReference type="AlphaFoldDB" id="X1BZP6"/>